<dbReference type="AlphaFoldDB" id="A0A6B0UJZ7"/>
<sequence>MWPGGLSVLLHGVCPGVPQGARLQAEAHFPDGLLRLLGEVQVPGPAGGAPGRAGHPPQPAGHRYRPGHPAQQQRGEHPPVSGADRGTASCGAAPVPPVQVSLQCSPEDFQL</sequence>
<dbReference type="EMBL" id="GIFC01007815">
    <property type="protein sequence ID" value="MXU89898.1"/>
    <property type="molecule type" value="Transcribed_RNA"/>
</dbReference>
<organism evidence="2">
    <name type="scientific">Ixodes ricinus</name>
    <name type="common">Common tick</name>
    <name type="synonym">Acarus ricinus</name>
    <dbReference type="NCBI Taxonomy" id="34613"/>
    <lineage>
        <taxon>Eukaryota</taxon>
        <taxon>Metazoa</taxon>
        <taxon>Ecdysozoa</taxon>
        <taxon>Arthropoda</taxon>
        <taxon>Chelicerata</taxon>
        <taxon>Arachnida</taxon>
        <taxon>Acari</taxon>
        <taxon>Parasitiformes</taxon>
        <taxon>Ixodida</taxon>
        <taxon>Ixodoidea</taxon>
        <taxon>Ixodidae</taxon>
        <taxon>Ixodinae</taxon>
        <taxon>Ixodes</taxon>
    </lineage>
</organism>
<feature type="region of interest" description="Disordered" evidence="1">
    <location>
        <begin position="40"/>
        <end position="111"/>
    </location>
</feature>
<accession>A0A6B0UJZ7</accession>
<evidence type="ECO:0000313" key="2">
    <source>
        <dbReference type="EMBL" id="MXU89898.1"/>
    </source>
</evidence>
<reference evidence="2" key="1">
    <citation type="submission" date="2019-12" db="EMBL/GenBank/DDBJ databases">
        <title>An insight into the sialome of adult female Ixodes ricinus ticks feeding for 6 days.</title>
        <authorList>
            <person name="Perner J."/>
            <person name="Ribeiro J.M.C."/>
        </authorList>
    </citation>
    <scope>NUCLEOTIDE SEQUENCE</scope>
    <source>
        <strain evidence="2">Semi-engorged</strain>
        <tissue evidence="2">Salivary glands</tissue>
    </source>
</reference>
<evidence type="ECO:0000256" key="1">
    <source>
        <dbReference type="SAM" id="MobiDB-lite"/>
    </source>
</evidence>
<protein>
    <submittedName>
        <fullName evidence="2">Uncharacterized protein</fullName>
    </submittedName>
</protein>
<proteinExistence type="predicted"/>
<name>A0A6B0UJZ7_IXORI</name>